<dbReference type="InterPro" id="IPR050428">
    <property type="entry name" value="TCS_sensor_his_kinase"/>
</dbReference>
<dbReference type="InterPro" id="IPR036097">
    <property type="entry name" value="HisK_dim/P_sf"/>
</dbReference>
<proteinExistence type="predicted"/>
<dbReference type="SUPFAM" id="SSF55874">
    <property type="entry name" value="ATPase domain of HSP90 chaperone/DNA topoisomerase II/histidine kinase"/>
    <property type="match status" value="1"/>
</dbReference>
<dbReference type="PRINTS" id="PR00344">
    <property type="entry name" value="BCTRLSENSOR"/>
</dbReference>
<dbReference type="Gene3D" id="1.10.287.130">
    <property type="match status" value="1"/>
</dbReference>
<dbReference type="Proteomes" id="UP000027931">
    <property type="component" value="Unassembled WGS sequence"/>
</dbReference>
<evidence type="ECO:0000256" key="13">
    <source>
        <dbReference type="SAM" id="MobiDB-lite"/>
    </source>
</evidence>
<dbReference type="SMART" id="SM00387">
    <property type="entry name" value="HATPase_c"/>
    <property type="match status" value="1"/>
</dbReference>
<dbReference type="EMBL" id="JMIR01000002">
    <property type="protein sequence ID" value="KEO84876.1"/>
    <property type="molecule type" value="Genomic_DNA"/>
</dbReference>
<protein>
    <recommendedName>
        <fullName evidence="3">histidine kinase</fullName>
        <ecNumber evidence="3">2.7.13.3</ecNumber>
    </recommendedName>
</protein>
<dbReference type="EC" id="2.7.13.3" evidence="3"/>
<keyword evidence="7" id="KW-0547">Nucleotide-binding</keyword>
<evidence type="ECO:0000256" key="4">
    <source>
        <dbReference type="ARBA" id="ARBA00022553"/>
    </source>
</evidence>
<dbReference type="PANTHER" id="PTHR45436:SF5">
    <property type="entry name" value="SENSOR HISTIDINE KINASE TRCS"/>
    <property type="match status" value="1"/>
</dbReference>
<evidence type="ECO:0000256" key="5">
    <source>
        <dbReference type="ARBA" id="ARBA00022679"/>
    </source>
</evidence>
<dbReference type="SMART" id="SM00388">
    <property type="entry name" value="HisKA"/>
    <property type="match status" value="1"/>
</dbReference>
<evidence type="ECO:0000256" key="8">
    <source>
        <dbReference type="ARBA" id="ARBA00022777"/>
    </source>
</evidence>
<evidence type="ECO:0000256" key="11">
    <source>
        <dbReference type="ARBA" id="ARBA00023012"/>
    </source>
</evidence>
<dbReference type="InterPro" id="IPR003594">
    <property type="entry name" value="HATPase_dom"/>
</dbReference>
<keyword evidence="8" id="KW-0418">Kinase</keyword>
<dbReference type="GO" id="GO:0005886">
    <property type="term" value="C:plasma membrane"/>
    <property type="evidence" value="ECO:0007669"/>
    <property type="project" value="UniProtKB-SubCell"/>
</dbReference>
<dbReference type="RefSeq" id="WP_038084021.1">
    <property type="nucleotide sequence ID" value="NZ_JMIR01000002.1"/>
</dbReference>
<dbReference type="STRING" id="1157490.EL26_02375"/>
<evidence type="ECO:0000256" key="9">
    <source>
        <dbReference type="ARBA" id="ARBA00022840"/>
    </source>
</evidence>
<evidence type="ECO:0000256" key="3">
    <source>
        <dbReference type="ARBA" id="ARBA00012438"/>
    </source>
</evidence>
<evidence type="ECO:0000313" key="16">
    <source>
        <dbReference type="EMBL" id="KEO84876.1"/>
    </source>
</evidence>
<dbReference type="InterPro" id="IPR036890">
    <property type="entry name" value="HATPase_C_sf"/>
</dbReference>
<keyword evidence="5" id="KW-0808">Transferase</keyword>
<dbReference type="GO" id="GO:0005524">
    <property type="term" value="F:ATP binding"/>
    <property type="evidence" value="ECO:0007669"/>
    <property type="project" value="UniProtKB-KW"/>
</dbReference>
<dbReference type="eggNOG" id="COG5002">
    <property type="taxonomic scope" value="Bacteria"/>
</dbReference>
<keyword evidence="10 14" id="KW-1133">Transmembrane helix</keyword>
<dbReference type="InterPro" id="IPR005467">
    <property type="entry name" value="His_kinase_dom"/>
</dbReference>
<comment type="subcellular location">
    <subcellularLocation>
        <location evidence="2">Cell membrane</location>
        <topology evidence="2">Multi-pass membrane protein</topology>
    </subcellularLocation>
</comment>
<dbReference type="CDD" id="cd00082">
    <property type="entry name" value="HisKA"/>
    <property type="match status" value="1"/>
</dbReference>
<dbReference type="Gene3D" id="3.30.565.10">
    <property type="entry name" value="Histidine kinase-like ATPase, C-terminal domain"/>
    <property type="match status" value="1"/>
</dbReference>
<keyword evidence="6 14" id="KW-0812">Transmembrane</keyword>
<dbReference type="PANTHER" id="PTHR45436">
    <property type="entry name" value="SENSOR HISTIDINE KINASE YKOH"/>
    <property type="match status" value="1"/>
</dbReference>
<dbReference type="Pfam" id="PF02518">
    <property type="entry name" value="HATPase_c"/>
    <property type="match status" value="1"/>
</dbReference>
<evidence type="ECO:0000256" key="7">
    <source>
        <dbReference type="ARBA" id="ARBA00022741"/>
    </source>
</evidence>
<feature type="transmembrane region" description="Helical" evidence="14">
    <location>
        <begin position="198"/>
        <end position="221"/>
    </location>
</feature>
<keyword evidence="17" id="KW-1185">Reference proteome</keyword>
<dbReference type="FunFam" id="3.30.565.10:FF:000006">
    <property type="entry name" value="Sensor histidine kinase WalK"/>
    <property type="match status" value="1"/>
</dbReference>
<evidence type="ECO:0000256" key="2">
    <source>
        <dbReference type="ARBA" id="ARBA00004651"/>
    </source>
</evidence>
<dbReference type="PROSITE" id="PS50109">
    <property type="entry name" value="HIS_KIN"/>
    <property type="match status" value="1"/>
</dbReference>
<feature type="compositionally biased region" description="Low complexity" evidence="13">
    <location>
        <begin position="124"/>
        <end position="134"/>
    </location>
</feature>
<gene>
    <name evidence="16" type="ORF">EL26_02375</name>
</gene>
<keyword evidence="4" id="KW-0597">Phosphoprotein</keyword>
<dbReference type="InterPro" id="IPR003661">
    <property type="entry name" value="HisK_dim/P_dom"/>
</dbReference>
<comment type="catalytic activity">
    <reaction evidence="1">
        <text>ATP + protein L-histidine = ADP + protein N-phospho-L-histidine.</text>
        <dbReference type="EC" id="2.7.13.3"/>
    </reaction>
</comment>
<reference evidence="16 17" key="1">
    <citation type="journal article" date="2013" name="Int. J. Syst. Evol. Microbiol.">
        <title>Tumebacillus flagellatus sp. nov., an alpha-amylase/pullulanase-producing bacterium isolated from cassava wastewater.</title>
        <authorList>
            <person name="Wang Q."/>
            <person name="Xie N."/>
            <person name="Qin Y."/>
            <person name="Shen N."/>
            <person name="Zhu J."/>
            <person name="Mi H."/>
            <person name="Huang R."/>
        </authorList>
    </citation>
    <scope>NUCLEOTIDE SEQUENCE [LARGE SCALE GENOMIC DNA]</scope>
    <source>
        <strain evidence="16 17">GST4</strain>
    </source>
</reference>
<dbReference type="GO" id="GO:0000155">
    <property type="term" value="F:phosphorelay sensor kinase activity"/>
    <property type="evidence" value="ECO:0007669"/>
    <property type="project" value="InterPro"/>
</dbReference>
<evidence type="ECO:0000256" key="14">
    <source>
        <dbReference type="SAM" id="Phobius"/>
    </source>
</evidence>
<sequence length="458" mass="51144">MFKKTKLRLVLLNTLVFFLLLTAFSTTLYIYTKQRLYAQTDQTLNDNAQHFLHDAAHGTIDRRPLEQREAERRAVYVLWDDKGTPVLQMPQGALFQEDMSKLRPAKSDAGKTDSSTAGKAPDSATAAALAKPGAKNGHQTDDLLPVDVNGQYLTVTLGNEDYRVLNVPVNFQLSTGQSICTLQLLSNLQQSQEMLTSMLWVIIVSGAVCALLAVGAGIYLASRALRPIQQAWNKQQEFVADASHELRTPLTVMKTSLERLFRHPDHTIEQESEGISDAIDEANRMNKLVSQLLTLARSDSNELEILRQPMRIDTLVERMADRFRELAMLKEIELESTVDSPVEILADEERLQQLLVILLDNALKYTQEGGRVQISCRKMANHVQIEVTDNGIGISAEDVPRVFDRFFRGDKMRARTHPGTGLGLSIAKWIVEVHGGKIRAESELGQGTTMSVRLPLRG</sequence>
<dbReference type="OrthoDB" id="9813151at2"/>
<dbReference type="AlphaFoldDB" id="A0A074LRV0"/>
<dbReference type="SUPFAM" id="SSF47384">
    <property type="entry name" value="Homodimeric domain of signal transducing histidine kinase"/>
    <property type="match status" value="1"/>
</dbReference>
<evidence type="ECO:0000256" key="6">
    <source>
        <dbReference type="ARBA" id="ARBA00022692"/>
    </source>
</evidence>
<name>A0A074LRV0_9BACL</name>
<dbReference type="InterPro" id="IPR004358">
    <property type="entry name" value="Sig_transdc_His_kin-like_C"/>
</dbReference>
<dbReference type="CDD" id="cd00075">
    <property type="entry name" value="HATPase"/>
    <property type="match status" value="1"/>
</dbReference>
<dbReference type="Pfam" id="PF00512">
    <property type="entry name" value="HisKA"/>
    <property type="match status" value="1"/>
</dbReference>
<evidence type="ECO:0000313" key="17">
    <source>
        <dbReference type="Proteomes" id="UP000027931"/>
    </source>
</evidence>
<evidence type="ECO:0000256" key="1">
    <source>
        <dbReference type="ARBA" id="ARBA00000085"/>
    </source>
</evidence>
<feature type="domain" description="Histidine kinase" evidence="15">
    <location>
        <begin position="241"/>
        <end position="458"/>
    </location>
</feature>
<keyword evidence="12 14" id="KW-0472">Membrane</keyword>
<organism evidence="16 17">
    <name type="scientific">Tumebacillus flagellatus</name>
    <dbReference type="NCBI Taxonomy" id="1157490"/>
    <lineage>
        <taxon>Bacteria</taxon>
        <taxon>Bacillati</taxon>
        <taxon>Bacillota</taxon>
        <taxon>Bacilli</taxon>
        <taxon>Bacillales</taxon>
        <taxon>Alicyclobacillaceae</taxon>
        <taxon>Tumebacillus</taxon>
    </lineage>
</organism>
<dbReference type="FunFam" id="1.10.287.130:FF:000001">
    <property type="entry name" value="Two-component sensor histidine kinase"/>
    <property type="match status" value="1"/>
</dbReference>
<evidence type="ECO:0000259" key="15">
    <source>
        <dbReference type="PROSITE" id="PS50109"/>
    </source>
</evidence>
<evidence type="ECO:0000256" key="10">
    <source>
        <dbReference type="ARBA" id="ARBA00022989"/>
    </source>
</evidence>
<accession>A0A074LRV0</accession>
<comment type="caution">
    <text evidence="16">The sequence shown here is derived from an EMBL/GenBank/DDBJ whole genome shotgun (WGS) entry which is preliminary data.</text>
</comment>
<feature type="region of interest" description="Disordered" evidence="13">
    <location>
        <begin position="104"/>
        <end position="141"/>
    </location>
</feature>
<keyword evidence="11" id="KW-0902">Two-component regulatory system</keyword>
<keyword evidence="9" id="KW-0067">ATP-binding</keyword>
<evidence type="ECO:0000256" key="12">
    <source>
        <dbReference type="ARBA" id="ARBA00023136"/>
    </source>
</evidence>